<evidence type="ECO:0000259" key="4">
    <source>
        <dbReference type="PROSITE" id="PS51836"/>
    </source>
</evidence>
<dbReference type="GeneID" id="75916736"/>
<dbReference type="PANTHER" id="PTHR10648:SF1">
    <property type="entry name" value="SERINE_THREONINE-PROTEIN PHOSPHATASE 4 REGULATORY SUBUNIT 1"/>
    <property type="match status" value="1"/>
</dbReference>
<feature type="repeat" description="HEAT" evidence="2">
    <location>
        <begin position="440"/>
        <end position="478"/>
    </location>
</feature>
<feature type="repeat" description="HEAT" evidence="2">
    <location>
        <begin position="156"/>
        <end position="189"/>
    </location>
</feature>
<dbReference type="PANTHER" id="PTHR10648">
    <property type="entry name" value="SERINE/THREONINE-PROTEIN PHOSPHATASE PP2A 65 KDA REGULATORY SUBUNIT"/>
    <property type="match status" value="1"/>
</dbReference>
<feature type="compositionally biased region" description="Low complexity" evidence="3">
    <location>
        <begin position="277"/>
        <end position="299"/>
    </location>
</feature>
<dbReference type="InterPro" id="IPR051023">
    <property type="entry name" value="PP2A_Regulatory_Subunit_A"/>
</dbReference>
<dbReference type="Proteomes" id="UP001206595">
    <property type="component" value="Unassembled WGS sequence"/>
</dbReference>
<evidence type="ECO:0000256" key="3">
    <source>
        <dbReference type="SAM" id="MobiDB-lite"/>
    </source>
</evidence>
<dbReference type="InterPro" id="IPR016024">
    <property type="entry name" value="ARM-type_fold"/>
</dbReference>
<dbReference type="EMBL" id="MU620951">
    <property type="protein sequence ID" value="KAI8576705.1"/>
    <property type="molecule type" value="Genomic_DNA"/>
</dbReference>
<dbReference type="AlphaFoldDB" id="A0AAD5HA27"/>
<reference evidence="5" key="1">
    <citation type="submission" date="2021-06" db="EMBL/GenBank/DDBJ databases">
        <authorList>
            <consortium name="DOE Joint Genome Institute"/>
            <person name="Mondo S.J."/>
            <person name="Amses K.R."/>
            <person name="Simmons D.R."/>
            <person name="Longcore J.E."/>
            <person name="Seto K."/>
            <person name="Alves G.H."/>
            <person name="Bonds A.E."/>
            <person name="Quandt C.A."/>
            <person name="Davis W.J."/>
            <person name="Chang Y."/>
            <person name="Letcher P.M."/>
            <person name="Powell M.J."/>
            <person name="Kuo A."/>
            <person name="Labutti K."/>
            <person name="Pangilinan J."/>
            <person name="Andreopoulos W."/>
            <person name="Tritt A."/>
            <person name="Riley R."/>
            <person name="Hundley H."/>
            <person name="Johnson J."/>
            <person name="Lipzen A."/>
            <person name="Barry K."/>
            <person name="Berbee M.L."/>
            <person name="Buchler N.E."/>
            <person name="Grigoriev I.V."/>
            <person name="Spatafora J.W."/>
            <person name="Stajich J.E."/>
            <person name="James T.Y."/>
        </authorList>
    </citation>
    <scope>NUCLEOTIDE SEQUENCE</scope>
    <source>
        <strain evidence="5">AG</strain>
    </source>
</reference>
<feature type="region of interest" description="Disordered" evidence="3">
    <location>
        <begin position="1"/>
        <end position="21"/>
    </location>
</feature>
<dbReference type="InterPro" id="IPR021133">
    <property type="entry name" value="HEAT_type_2"/>
</dbReference>
<feature type="repeat" description="HEAT" evidence="2">
    <location>
        <begin position="613"/>
        <end position="651"/>
    </location>
</feature>
<dbReference type="PROSITE" id="PS51836">
    <property type="entry name" value="DENN_FNIP12"/>
    <property type="match status" value="1"/>
</dbReference>
<accession>A0AAD5HA27</accession>
<dbReference type="InterPro" id="IPR037545">
    <property type="entry name" value="DENN_FNIP1/2"/>
</dbReference>
<dbReference type="GO" id="GO:0019888">
    <property type="term" value="F:protein phosphatase regulator activity"/>
    <property type="evidence" value="ECO:0007669"/>
    <property type="project" value="TreeGrafter"/>
</dbReference>
<reference evidence="5" key="2">
    <citation type="journal article" date="2022" name="Proc. Natl. Acad. Sci. U.S.A.">
        <title>Diploid-dominant life cycles characterize the early evolution of Fungi.</title>
        <authorList>
            <person name="Amses K.R."/>
            <person name="Simmons D.R."/>
            <person name="Longcore J.E."/>
            <person name="Mondo S.J."/>
            <person name="Seto K."/>
            <person name="Jeronimo G.H."/>
            <person name="Bonds A.E."/>
            <person name="Quandt C.A."/>
            <person name="Davis W.J."/>
            <person name="Chang Y."/>
            <person name="Federici B.A."/>
            <person name="Kuo A."/>
            <person name="LaButti K."/>
            <person name="Pangilinan J."/>
            <person name="Andreopoulos W."/>
            <person name="Tritt A."/>
            <person name="Riley R."/>
            <person name="Hundley H."/>
            <person name="Johnson J."/>
            <person name="Lipzen A."/>
            <person name="Barry K."/>
            <person name="Lang B.F."/>
            <person name="Cuomo C.A."/>
            <person name="Buchler N.E."/>
            <person name="Grigoriev I.V."/>
            <person name="Spatafora J.W."/>
            <person name="Stajich J.E."/>
            <person name="James T.Y."/>
        </authorList>
    </citation>
    <scope>NUCLEOTIDE SEQUENCE</scope>
    <source>
        <strain evidence="5">AG</strain>
    </source>
</reference>
<dbReference type="Gene3D" id="1.25.10.10">
    <property type="entry name" value="Leucine-rich Repeat Variant"/>
    <property type="match status" value="1"/>
</dbReference>
<evidence type="ECO:0000313" key="5">
    <source>
        <dbReference type="EMBL" id="KAI8576705.1"/>
    </source>
</evidence>
<keyword evidence="6" id="KW-1185">Reference proteome</keyword>
<gene>
    <name evidence="5" type="ORF">K450DRAFT_255739</name>
</gene>
<dbReference type="SUPFAM" id="SSF48371">
    <property type="entry name" value="ARM repeat"/>
    <property type="match status" value="1"/>
</dbReference>
<evidence type="ECO:0000256" key="2">
    <source>
        <dbReference type="PROSITE-ProRule" id="PRU00103"/>
    </source>
</evidence>
<dbReference type="InterPro" id="IPR011989">
    <property type="entry name" value="ARM-like"/>
</dbReference>
<proteinExistence type="predicted"/>
<name>A0AAD5HA27_UMBRA</name>
<organism evidence="5 6">
    <name type="scientific">Umbelopsis ramanniana AG</name>
    <dbReference type="NCBI Taxonomy" id="1314678"/>
    <lineage>
        <taxon>Eukaryota</taxon>
        <taxon>Fungi</taxon>
        <taxon>Fungi incertae sedis</taxon>
        <taxon>Mucoromycota</taxon>
        <taxon>Mucoromycotina</taxon>
        <taxon>Umbelopsidomycetes</taxon>
        <taxon>Umbelopsidales</taxon>
        <taxon>Umbelopsidaceae</taxon>
        <taxon>Umbelopsis</taxon>
    </lineage>
</organism>
<evidence type="ECO:0000313" key="6">
    <source>
        <dbReference type="Proteomes" id="UP001206595"/>
    </source>
</evidence>
<evidence type="ECO:0000256" key="1">
    <source>
        <dbReference type="ARBA" id="ARBA00022737"/>
    </source>
</evidence>
<feature type="repeat" description="HEAT" evidence="2">
    <location>
        <begin position="479"/>
        <end position="517"/>
    </location>
</feature>
<dbReference type="RefSeq" id="XP_051441709.1">
    <property type="nucleotide sequence ID" value="XM_051591393.1"/>
</dbReference>
<comment type="caution">
    <text evidence="5">The sequence shown here is derived from an EMBL/GenBank/DDBJ whole genome shotgun (WGS) entry which is preliminary data.</text>
</comment>
<dbReference type="PROSITE" id="PS50077">
    <property type="entry name" value="HEAT_REPEAT"/>
    <property type="match status" value="4"/>
</dbReference>
<keyword evidence="1" id="KW-0677">Repeat</keyword>
<feature type="region of interest" description="Disordered" evidence="3">
    <location>
        <begin position="228"/>
        <end position="302"/>
    </location>
</feature>
<protein>
    <recommendedName>
        <fullName evidence="4">UDENN FNIP1/2-type domain-containing protein</fullName>
    </recommendedName>
</protein>
<feature type="domain" description="UDENN FNIP1/2-type" evidence="4">
    <location>
        <begin position="1"/>
        <end position="167"/>
    </location>
</feature>
<sequence>MADLGFQFSGESELKEPDQSTANHLHHLEAPPVATVNPDTTGSFEPVESVAIVELSPQHTNIEDEPFVTTEEVEFATKGSSVELEMSSEELLLAMAEEPLSETLSIGELCHTDTLTPLERLYSLGKSDVAMHRVLAIKELSTVIGNIDISDLVEYILPLLSALASDSDDGVRETLALELDRIVLYLYESCPPHAESQTITDDCKNSIHGLSKLSLDSFVKEDVTSFEEEADTRAQEEASTSVNGRLPTDKRAVTEQVVDEAQQQQSDLEQAAATPIPSSVPRQRSSSSAATSSFLSSSTDDYRPEDSIPAQAFSMIFLDFLLDRNSNLAAYGQQCIVNIASHLSYISTSQEEPSTKLTPYLAKELLRTEIFEGVIMKLFNIANGIQPGQHKQPSINGQTPDAENSVCVDESDMNLGKMMCLSLICGLAPILGQDCCSENCLPIVEKLSSDQVFYVRKEAASALGSLASVIDAQTVIDKLIPMYITFSKDSIWHVRRSCALSLPMICGVLPDDLKRQLAIEALDTYKNDVSRNVRNALWEITGELIAKFLPNDWETSGSPGDVPDALLDFFLSVGTTEGGIQVYKMEADRTYICAFNFPAVVLAAGRSKWESHLKETYLTLTKDYQIKVRRSLAHSLHEVARIIGAEQTERDLIQIFALYLMDLDEVKQGVLEHMGDFLATLAPASRSEYIPILTEVWDGVFSNWRLRDILADQLPLIAELVEPDLVIEYILPLTLRACQDEFASVRETGIKCLPVILKIVKQAVDTDEQEEVPDTDDEEKRVAMNEMLENRREHNLALLSHVMEKIDCFARWEGYRGRIVFAHTCSALIASGISVSDFSAFFLPRLEPLASDPVVNVRIAASRTVRALCMTGTYKGGARCRHNFPLLLGHYSDTLFLFLQMGIGKTPGIWIRNLYIVSIILETHCIDCCSA</sequence>
<dbReference type="GO" id="GO:0005737">
    <property type="term" value="C:cytoplasm"/>
    <property type="evidence" value="ECO:0007669"/>
    <property type="project" value="TreeGrafter"/>
</dbReference>